<evidence type="ECO:0000313" key="2">
    <source>
        <dbReference type="EMBL" id="OEF23626.1"/>
    </source>
</evidence>
<dbReference type="AlphaFoldDB" id="A0A1E5E035"/>
<keyword evidence="1" id="KW-0472">Membrane</keyword>
<dbReference type="Proteomes" id="UP000094070">
    <property type="component" value="Unassembled WGS sequence"/>
</dbReference>
<dbReference type="eggNOG" id="ENOG5033ID4">
    <property type="taxonomic scope" value="Bacteria"/>
</dbReference>
<keyword evidence="3" id="KW-1185">Reference proteome</keyword>
<keyword evidence="1" id="KW-0812">Transmembrane</keyword>
<dbReference type="STRING" id="1188252.A1QC_11565"/>
<evidence type="ECO:0000256" key="1">
    <source>
        <dbReference type="SAM" id="Phobius"/>
    </source>
</evidence>
<name>A0A1E5E035_9VIBR</name>
<keyword evidence="1" id="KW-1133">Transmembrane helix</keyword>
<dbReference type="EMBL" id="AJYK02000087">
    <property type="protein sequence ID" value="OEF23626.1"/>
    <property type="molecule type" value="Genomic_DNA"/>
</dbReference>
<comment type="caution">
    <text evidence="2">The sequence shown here is derived from an EMBL/GenBank/DDBJ whole genome shotgun (WGS) entry which is preliminary data.</text>
</comment>
<protein>
    <submittedName>
        <fullName evidence="2">Uncharacterized protein</fullName>
    </submittedName>
</protein>
<evidence type="ECO:0000313" key="3">
    <source>
        <dbReference type="Proteomes" id="UP000094070"/>
    </source>
</evidence>
<proteinExistence type="predicted"/>
<accession>A0A1E5E035</accession>
<organism evidence="2 3">
    <name type="scientific">Vibrio rumoiensis 1S-45</name>
    <dbReference type="NCBI Taxonomy" id="1188252"/>
    <lineage>
        <taxon>Bacteria</taxon>
        <taxon>Pseudomonadati</taxon>
        <taxon>Pseudomonadota</taxon>
        <taxon>Gammaproteobacteria</taxon>
        <taxon>Vibrionales</taxon>
        <taxon>Vibrionaceae</taxon>
        <taxon>Vibrio</taxon>
    </lineage>
</organism>
<reference evidence="2 3" key="1">
    <citation type="journal article" date="2012" name="Science">
        <title>Ecological populations of bacteria act as socially cohesive units of antibiotic production and resistance.</title>
        <authorList>
            <person name="Cordero O.X."/>
            <person name="Wildschutte H."/>
            <person name="Kirkup B."/>
            <person name="Proehl S."/>
            <person name="Ngo L."/>
            <person name="Hussain F."/>
            <person name="Le Roux F."/>
            <person name="Mincer T."/>
            <person name="Polz M.F."/>
        </authorList>
    </citation>
    <scope>NUCLEOTIDE SEQUENCE [LARGE SCALE GENOMIC DNA]</scope>
    <source>
        <strain evidence="2 3">1S-45</strain>
    </source>
</reference>
<gene>
    <name evidence="2" type="ORF">A1QC_11565</name>
</gene>
<feature type="transmembrane region" description="Helical" evidence="1">
    <location>
        <begin position="12"/>
        <end position="31"/>
    </location>
</feature>
<sequence>MTVISTQTKKSTLRWPYLLLTVLALIAGFYLPSLLQNLKTQADLTNAPPLKSSQYCALSTQACKQDGAAITLDTDIARPLTETRIHVDWPEQTSDKLMLTLRGLEMDLGIVKFPIIKQSDGSYSGSIVLPICTDAKMTWIGSLTDNHQTVYTSIRMEK</sequence>